<dbReference type="AlphaFoldDB" id="A0BUX7"/>
<dbReference type="InParanoid" id="A0BUX7"/>
<evidence type="ECO:0000313" key="3">
    <source>
        <dbReference type="Proteomes" id="UP000000600"/>
    </source>
</evidence>
<dbReference type="OMA" id="FAMIQYR"/>
<keyword evidence="1" id="KW-0175">Coiled coil</keyword>
<accession>A0BUX7</accession>
<feature type="coiled-coil region" evidence="1">
    <location>
        <begin position="72"/>
        <end position="110"/>
    </location>
</feature>
<organism evidence="2 3">
    <name type="scientific">Paramecium tetraurelia</name>
    <dbReference type="NCBI Taxonomy" id="5888"/>
    <lineage>
        <taxon>Eukaryota</taxon>
        <taxon>Sar</taxon>
        <taxon>Alveolata</taxon>
        <taxon>Ciliophora</taxon>
        <taxon>Intramacronucleata</taxon>
        <taxon>Oligohymenophorea</taxon>
        <taxon>Peniculida</taxon>
        <taxon>Parameciidae</taxon>
        <taxon>Paramecium</taxon>
    </lineage>
</organism>
<dbReference type="GeneID" id="5015526"/>
<protein>
    <submittedName>
        <fullName evidence="2">Uncharacterized protein</fullName>
    </submittedName>
</protein>
<sequence>MFNKPQSNYLTLDFKKVKIKDVQTSQPQTHRINTSRTILRKLRMDGFRCQTDRDKNSYQEVTNYAQEKLIYKQEFEDERKKKLEQLRCEVEELKLDYVQKQKELIQSRKQVNNALKGLVNSHTKYKDYQIGDVKLYQQYYRCKTDTPFHLKNTIYDAQKYQNYYGKLQKANLKLNHQVQFAMIQYRKQLEESQQRIPNFLKSIQQVL</sequence>
<dbReference type="Proteomes" id="UP000000600">
    <property type="component" value="Unassembled WGS sequence"/>
</dbReference>
<evidence type="ECO:0000256" key="1">
    <source>
        <dbReference type="SAM" id="Coils"/>
    </source>
</evidence>
<dbReference type="HOGENOM" id="CLU_1339791_0_0_1"/>
<keyword evidence="3" id="KW-1185">Reference proteome</keyword>
<dbReference type="OrthoDB" id="290555at2759"/>
<reference evidence="2 3" key="1">
    <citation type="journal article" date="2006" name="Nature">
        <title>Global trends of whole-genome duplications revealed by the ciliate Paramecium tetraurelia.</title>
        <authorList>
            <consortium name="Genoscope"/>
            <person name="Aury J.-M."/>
            <person name="Jaillon O."/>
            <person name="Duret L."/>
            <person name="Noel B."/>
            <person name="Jubin C."/>
            <person name="Porcel B.M."/>
            <person name="Segurens B."/>
            <person name="Daubin V."/>
            <person name="Anthouard V."/>
            <person name="Aiach N."/>
            <person name="Arnaiz O."/>
            <person name="Billaut A."/>
            <person name="Beisson J."/>
            <person name="Blanc I."/>
            <person name="Bouhouche K."/>
            <person name="Camara F."/>
            <person name="Duharcourt S."/>
            <person name="Guigo R."/>
            <person name="Gogendeau D."/>
            <person name="Katinka M."/>
            <person name="Keller A.-M."/>
            <person name="Kissmehl R."/>
            <person name="Klotz C."/>
            <person name="Koll F."/>
            <person name="Le Moue A."/>
            <person name="Lepere C."/>
            <person name="Malinsky S."/>
            <person name="Nowacki M."/>
            <person name="Nowak J.K."/>
            <person name="Plattner H."/>
            <person name="Poulain J."/>
            <person name="Ruiz F."/>
            <person name="Serrano V."/>
            <person name="Zagulski M."/>
            <person name="Dessen P."/>
            <person name="Betermier M."/>
            <person name="Weissenbach J."/>
            <person name="Scarpelli C."/>
            <person name="Schachter V."/>
            <person name="Sperling L."/>
            <person name="Meyer E."/>
            <person name="Cohen J."/>
            <person name="Wincker P."/>
        </authorList>
    </citation>
    <scope>NUCLEOTIDE SEQUENCE [LARGE SCALE GENOMIC DNA]</scope>
    <source>
        <strain evidence="2 3">Stock d4-2</strain>
    </source>
</reference>
<dbReference type="RefSeq" id="XP_001429742.1">
    <property type="nucleotide sequence ID" value="XM_001429705.1"/>
</dbReference>
<proteinExistence type="predicted"/>
<dbReference type="KEGG" id="ptm:GSPATT00005590001"/>
<dbReference type="EMBL" id="CT868019">
    <property type="protein sequence ID" value="CAK62344.1"/>
    <property type="molecule type" value="Genomic_DNA"/>
</dbReference>
<name>A0BUX7_PARTE</name>
<gene>
    <name evidence="2" type="ORF">GSPATT00005590001</name>
</gene>
<evidence type="ECO:0000313" key="2">
    <source>
        <dbReference type="EMBL" id="CAK62344.1"/>
    </source>
</evidence>